<proteinExistence type="inferred from homology"/>
<dbReference type="GO" id="GO:0009244">
    <property type="term" value="P:lipopolysaccharide core region biosynthetic process"/>
    <property type="evidence" value="ECO:0007669"/>
    <property type="project" value="InterPro"/>
</dbReference>
<dbReference type="Gene3D" id="3.40.50.2000">
    <property type="entry name" value="Glycogen Phosphorylase B"/>
    <property type="match status" value="2"/>
</dbReference>
<evidence type="ECO:0000256" key="13">
    <source>
        <dbReference type="ARBA" id="ARBA00049201"/>
    </source>
</evidence>
<evidence type="ECO:0000256" key="1">
    <source>
        <dbReference type="ARBA" id="ARBA00004515"/>
    </source>
</evidence>
<evidence type="ECO:0000256" key="7">
    <source>
        <dbReference type="ARBA" id="ARBA00022985"/>
    </source>
</evidence>
<keyword evidence="5" id="KW-0328">Glycosyltransferase</keyword>
<gene>
    <name evidence="14" type="primary">rfaC</name>
    <name evidence="14" type="ORF">ERCISPPS3390_557</name>
</gene>
<dbReference type="NCBIfam" id="TIGR02193">
    <property type="entry name" value="heptsyl_trn_I"/>
    <property type="match status" value="1"/>
</dbReference>
<dbReference type="EC" id="2.4.99.23" evidence="10"/>
<dbReference type="InterPro" id="IPR051199">
    <property type="entry name" value="LPS_LOS_Heptosyltrfase"/>
</dbReference>
<keyword evidence="8" id="KW-0472">Membrane</keyword>
<dbReference type="InterPro" id="IPR011908">
    <property type="entry name" value="LipoPS_heptosylTferase-I"/>
</dbReference>
<dbReference type="PANTHER" id="PTHR30160:SF19">
    <property type="entry name" value="LIPOPOLYSACCHARIDE HEPTOSYLTRANSFERASE 1"/>
    <property type="match status" value="1"/>
</dbReference>
<dbReference type="SUPFAM" id="SSF53756">
    <property type="entry name" value="UDP-Glycosyltransferase/glycogen phosphorylase"/>
    <property type="match status" value="1"/>
</dbReference>
<dbReference type="CDD" id="cd03789">
    <property type="entry name" value="GT9_LPS_heptosyltransferase"/>
    <property type="match status" value="1"/>
</dbReference>
<evidence type="ECO:0000313" key="15">
    <source>
        <dbReference type="Proteomes" id="UP000294338"/>
    </source>
</evidence>
<sequence length="321" mass="36488">MLVLMIKTSSMGDVIHSLPALTDAKLAFPNMYCEWVIEESFSEIPTWHPAVSHVIPVAIRRWRKNWFKKLIRKERINFKNAIQNRSYDAVIDAQGLIKSAALISRLATGVKHGGDMCSIREPVASWWYDKRYAINKNQHAVQRIRSLFAKSLNYTLPKTMGDYGILQHFKKNQPIKTNNYLVFVHATTKGNKQWPETHWRTLINSLQSEGITIKLPWGTHDEFLRAQRLAQDLSYVEVLPKLMLQEIAHILIGAKAIISVDTGLSQLAAALNCPNITLYGPTNVDLIGGYGHNQISVLSLQKNMAEISPEKIQLILKRLLK</sequence>
<dbReference type="PANTHER" id="PTHR30160">
    <property type="entry name" value="TETRAACYLDISACCHARIDE 4'-KINASE-RELATED"/>
    <property type="match status" value="1"/>
</dbReference>
<organism evidence="14 15">
    <name type="scientific">Candidatus Erwinia haradaeae</name>
    <dbReference type="NCBI Taxonomy" id="1922217"/>
    <lineage>
        <taxon>Bacteria</taxon>
        <taxon>Pseudomonadati</taxon>
        <taxon>Pseudomonadota</taxon>
        <taxon>Gammaproteobacteria</taxon>
        <taxon>Enterobacterales</taxon>
        <taxon>Erwiniaceae</taxon>
        <taxon>Erwinia</taxon>
    </lineage>
</organism>
<evidence type="ECO:0000256" key="10">
    <source>
        <dbReference type="ARBA" id="ARBA00044041"/>
    </source>
</evidence>
<dbReference type="NCBIfam" id="NF008204">
    <property type="entry name" value="PRK10964.1"/>
    <property type="match status" value="1"/>
</dbReference>
<evidence type="ECO:0000256" key="4">
    <source>
        <dbReference type="ARBA" id="ARBA00022519"/>
    </source>
</evidence>
<evidence type="ECO:0000256" key="6">
    <source>
        <dbReference type="ARBA" id="ARBA00022679"/>
    </source>
</evidence>
<dbReference type="GO" id="GO:0005829">
    <property type="term" value="C:cytosol"/>
    <property type="evidence" value="ECO:0007669"/>
    <property type="project" value="TreeGrafter"/>
</dbReference>
<dbReference type="GO" id="GO:0008713">
    <property type="term" value="F:ADP-heptose-lipopolysaccharide heptosyltransferase activity"/>
    <property type="evidence" value="ECO:0007669"/>
    <property type="project" value="TreeGrafter"/>
</dbReference>
<evidence type="ECO:0000256" key="11">
    <source>
        <dbReference type="ARBA" id="ARBA00044190"/>
    </source>
</evidence>
<dbReference type="AlphaFoldDB" id="A0A451D4N5"/>
<dbReference type="InterPro" id="IPR002201">
    <property type="entry name" value="Glyco_trans_9"/>
</dbReference>
<keyword evidence="7" id="KW-0448">Lipopolysaccharide biosynthesis</keyword>
<keyword evidence="6 14" id="KW-0808">Transferase</keyword>
<evidence type="ECO:0000256" key="5">
    <source>
        <dbReference type="ARBA" id="ARBA00022676"/>
    </source>
</evidence>
<evidence type="ECO:0000256" key="12">
    <source>
        <dbReference type="ARBA" id="ARBA00044330"/>
    </source>
</evidence>
<dbReference type="RefSeq" id="WP_197095291.1">
    <property type="nucleotide sequence ID" value="NZ_LR217705.1"/>
</dbReference>
<dbReference type="Proteomes" id="UP000294338">
    <property type="component" value="Chromosome 1"/>
</dbReference>
<keyword evidence="4" id="KW-0997">Cell inner membrane</keyword>
<evidence type="ECO:0000256" key="2">
    <source>
        <dbReference type="ARBA" id="ARBA00004713"/>
    </source>
</evidence>
<keyword evidence="3" id="KW-1003">Cell membrane</keyword>
<comment type="subcellular location">
    <subcellularLocation>
        <location evidence="1">Cell inner membrane</location>
        <topology evidence="1">Peripheral membrane protein</topology>
        <orientation evidence="1">Cytoplasmic side</orientation>
    </subcellularLocation>
</comment>
<evidence type="ECO:0000313" key="14">
    <source>
        <dbReference type="EMBL" id="VFP80677.1"/>
    </source>
</evidence>
<comment type="similarity">
    <text evidence="9">Belongs to the glycosyltransferase 9 family.</text>
</comment>
<accession>A0A451D4N5</accession>
<dbReference type="GO" id="GO:0005886">
    <property type="term" value="C:plasma membrane"/>
    <property type="evidence" value="ECO:0007669"/>
    <property type="project" value="UniProtKB-SubCell"/>
</dbReference>
<evidence type="ECO:0000256" key="8">
    <source>
        <dbReference type="ARBA" id="ARBA00023136"/>
    </source>
</evidence>
<comment type="pathway">
    <text evidence="2">Bacterial outer membrane biogenesis; LPS core biosynthesis.</text>
</comment>
<evidence type="ECO:0000256" key="9">
    <source>
        <dbReference type="ARBA" id="ARBA00043995"/>
    </source>
</evidence>
<evidence type="ECO:0000256" key="3">
    <source>
        <dbReference type="ARBA" id="ARBA00022475"/>
    </source>
</evidence>
<protein>
    <recommendedName>
        <fullName evidence="11">Lipopolysaccharide heptosyltransferase 1</fullName>
        <ecNumber evidence="10">2.4.99.23</ecNumber>
    </recommendedName>
    <alternativeName>
        <fullName evidence="12">ADP-heptose:lipopolysaccharide heptosyltransferase I</fullName>
    </alternativeName>
</protein>
<reference evidence="14 15" key="1">
    <citation type="submission" date="2019-02" db="EMBL/GenBank/DDBJ databases">
        <authorList>
            <person name="Manzano-Marin A."/>
            <person name="Manzano-Marin A."/>
        </authorList>
    </citation>
    <scope>NUCLEOTIDE SEQUENCE [LARGE SCALE GENOMIC DNA]</scope>
    <source>
        <strain evidence="14 15">ErCisplendens/pseudotsugae</strain>
    </source>
</reference>
<dbReference type="EMBL" id="LR217705">
    <property type="protein sequence ID" value="VFP80677.1"/>
    <property type="molecule type" value="Genomic_DNA"/>
</dbReference>
<dbReference type="Pfam" id="PF01075">
    <property type="entry name" value="Glyco_transf_9"/>
    <property type="match status" value="1"/>
</dbReference>
<name>A0A451D4N5_9GAMM</name>
<comment type="catalytic activity">
    <reaction evidence="13">
        <text>an alpha-Kdo-(2-&gt;4)-alpha-Kdo-(2-&gt;6)-lipid A + ADP-L-glycero-beta-D-manno-heptose = an L-alpha-D-Hep-(1-&gt;5)-[alpha-Kdo-(2-&gt;4)]-alpha-Kdo-(2-&gt;6)-lipid A + ADP + H(+)</text>
        <dbReference type="Rhea" id="RHEA:74067"/>
        <dbReference type="ChEBI" id="CHEBI:15378"/>
        <dbReference type="ChEBI" id="CHEBI:61506"/>
        <dbReference type="ChEBI" id="CHEBI:176431"/>
        <dbReference type="ChEBI" id="CHEBI:193068"/>
        <dbReference type="ChEBI" id="CHEBI:456216"/>
        <dbReference type="EC" id="2.4.99.23"/>
    </reaction>
</comment>